<reference evidence="4 5" key="1">
    <citation type="submission" date="2017-10" db="EMBL/GenBank/DDBJ databases">
        <title>Comparative genomics in systemic dimorphic fungi from Ajellomycetaceae.</title>
        <authorList>
            <person name="Munoz J.F."/>
            <person name="Mcewen J.G."/>
            <person name="Clay O.K."/>
            <person name="Cuomo C.A."/>
        </authorList>
    </citation>
    <scope>NUCLEOTIDE SEQUENCE [LARGE SCALE GENOMIC DNA]</scope>
    <source>
        <strain evidence="4 5">UAMH7299</strain>
    </source>
</reference>
<evidence type="ECO:0000256" key="2">
    <source>
        <dbReference type="PIRSR" id="PIRSR603782-1"/>
    </source>
</evidence>
<protein>
    <recommendedName>
        <fullName evidence="6">Thioredoxin domain-containing protein</fullName>
    </recommendedName>
</protein>
<accession>A0A2B7Y0E7</accession>
<feature type="disulfide bond" description="Redox-active" evidence="3">
    <location>
        <begin position="172"/>
        <end position="176"/>
    </location>
</feature>
<keyword evidence="5" id="KW-1185">Reference proteome</keyword>
<feature type="binding site" evidence="2">
    <location>
        <position position="265"/>
    </location>
    <ligand>
        <name>Cu cation</name>
        <dbReference type="ChEBI" id="CHEBI:23378"/>
    </ligand>
</feature>
<evidence type="ECO:0000313" key="5">
    <source>
        <dbReference type="Proteomes" id="UP000224634"/>
    </source>
</evidence>
<dbReference type="SUPFAM" id="SSF52833">
    <property type="entry name" value="Thioredoxin-like"/>
    <property type="match status" value="1"/>
</dbReference>
<dbReference type="FunFam" id="3.40.30.10:FF:000013">
    <property type="entry name" value="Blast:Protein SCO1 homolog, mitochondrial"/>
    <property type="match status" value="1"/>
</dbReference>
<dbReference type="GO" id="GO:0033617">
    <property type="term" value="P:mitochondrial respiratory chain complex IV assembly"/>
    <property type="evidence" value="ECO:0007669"/>
    <property type="project" value="TreeGrafter"/>
</dbReference>
<dbReference type="InterPro" id="IPR003782">
    <property type="entry name" value="SCO1/SenC"/>
</dbReference>
<dbReference type="AlphaFoldDB" id="A0A2B7Y0E7"/>
<dbReference type="Pfam" id="PF02630">
    <property type="entry name" value="SCO1-SenC"/>
    <property type="match status" value="1"/>
</dbReference>
<dbReference type="Gene3D" id="3.40.30.10">
    <property type="entry name" value="Glutaredoxin"/>
    <property type="match status" value="1"/>
</dbReference>
<organism evidence="4 5">
    <name type="scientific">Polytolypa hystricis (strain UAMH7299)</name>
    <dbReference type="NCBI Taxonomy" id="1447883"/>
    <lineage>
        <taxon>Eukaryota</taxon>
        <taxon>Fungi</taxon>
        <taxon>Dikarya</taxon>
        <taxon>Ascomycota</taxon>
        <taxon>Pezizomycotina</taxon>
        <taxon>Eurotiomycetes</taxon>
        <taxon>Eurotiomycetidae</taxon>
        <taxon>Onygenales</taxon>
        <taxon>Onygenales incertae sedis</taxon>
        <taxon>Polytolypa</taxon>
    </lineage>
</organism>
<comment type="caution">
    <text evidence="4">The sequence shown here is derived from an EMBL/GenBank/DDBJ whole genome shotgun (WGS) entry which is preliminary data.</text>
</comment>
<evidence type="ECO:0008006" key="6">
    <source>
        <dbReference type="Google" id="ProtNLM"/>
    </source>
</evidence>
<dbReference type="GO" id="GO:0045454">
    <property type="term" value="P:cell redox homeostasis"/>
    <property type="evidence" value="ECO:0007669"/>
    <property type="project" value="UniProtKB-ARBA"/>
</dbReference>
<dbReference type="GO" id="GO:0005739">
    <property type="term" value="C:mitochondrion"/>
    <property type="evidence" value="ECO:0007669"/>
    <property type="project" value="GOC"/>
</dbReference>
<dbReference type="EMBL" id="PDNA01000094">
    <property type="protein sequence ID" value="PGH14342.1"/>
    <property type="molecule type" value="Genomic_DNA"/>
</dbReference>
<dbReference type="Proteomes" id="UP000224634">
    <property type="component" value="Unassembled WGS sequence"/>
</dbReference>
<feature type="binding site" evidence="2">
    <location>
        <position position="172"/>
    </location>
    <ligand>
        <name>Cu cation</name>
        <dbReference type="ChEBI" id="CHEBI:23378"/>
    </ligand>
</feature>
<keyword evidence="2" id="KW-0479">Metal-binding</keyword>
<gene>
    <name evidence="4" type="ORF">AJ80_05932</name>
</gene>
<comment type="similarity">
    <text evidence="1">Belongs to the SCO1/2 family.</text>
</comment>
<dbReference type="OrthoDB" id="270009at2759"/>
<keyword evidence="3" id="KW-1015">Disulfide bond</keyword>
<dbReference type="InterPro" id="IPR036249">
    <property type="entry name" value="Thioredoxin-like_sf"/>
</dbReference>
<evidence type="ECO:0000313" key="4">
    <source>
        <dbReference type="EMBL" id="PGH14342.1"/>
    </source>
</evidence>
<dbReference type="CDD" id="cd02968">
    <property type="entry name" value="SCO"/>
    <property type="match status" value="1"/>
</dbReference>
<dbReference type="PANTHER" id="PTHR12151:SF5">
    <property type="entry name" value="AT19154P"/>
    <property type="match status" value="1"/>
</dbReference>
<dbReference type="STRING" id="1447883.A0A2B7Y0E7"/>
<sequence length="315" mass="35301">MAASSISSSLPRSIRQAIPRCQQATTSSSSIIPSPLRQFRSFTTSHCSTKPSRPTPLALYTLRNAPRNPVRSFSSTPALPAKTVQQLKARSSTGPFSWKAAALFIVTGAGMIVYFRYEKARIERKRVVEMSKGVGKPKVGGPFVMKDLDGKVFTDEDLKGKYNFVYFGFTHCPDICPDELDKMALIIDTVREKSGGKYVMRPIFITCDPVRDTPDVLRKYLAEFHPGIIGLTGTYGQVKNVCKQYRVYFSTPENVKEGEDYLVDHSIYFYLMDPEGDFVECIGRQDTPETASQVILEHIGDWKREGKPLDTSEEP</sequence>
<dbReference type="PANTHER" id="PTHR12151">
    <property type="entry name" value="ELECTRON TRANSPORT PROTIN SCO1/SENC FAMILY MEMBER"/>
    <property type="match status" value="1"/>
</dbReference>
<name>A0A2B7Y0E7_POLH7</name>
<dbReference type="GO" id="GO:0005507">
    <property type="term" value="F:copper ion binding"/>
    <property type="evidence" value="ECO:0007669"/>
    <property type="project" value="UniProtKB-ARBA"/>
</dbReference>
<feature type="binding site" evidence="2">
    <location>
        <position position="176"/>
    </location>
    <ligand>
        <name>Cu cation</name>
        <dbReference type="ChEBI" id="CHEBI:23378"/>
    </ligand>
</feature>
<evidence type="ECO:0000256" key="3">
    <source>
        <dbReference type="PIRSR" id="PIRSR603782-2"/>
    </source>
</evidence>
<evidence type="ECO:0000256" key="1">
    <source>
        <dbReference type="ARBA" id="ARBA00010996"/>
    </source>
</evidence>
<keyword evidence="2" id="KW-0186">Copper</keyword>
<proteinExistence type="inferred from homology"/>